<gene>
    <name evidence="6" type="ORF">EHS89_15865</name>
</gene>
<evidence type="ECO:0000256" key="1">
    <source>
        <dbReference type="ARBA" id="ARBA00022473"/>
    </source>
</evidence>
<dbReference type="PROSITE" id="PS50297">
    <property type="entry name" value="ANK_REP_REGION"/>
    <property type="match status" value="2"/>
</dbReference>
<evidence type="ECO:0000256" key="2">
    <source>
        <dbReference type="ARBA" id="ARBA00022737"/>
    </source>
</evidence>
<dbReference type="Pfam" id="PF12796">
    <property type="entry name" value="Ank_2"/>
    <property type="match status" value="2"/>
</dbReference>
<dbReference type="GO" id="GO:0004857">
    <property type="term" value="F:enzyme inhibitor activity"/>
    <property type="evidence" value="ECO:0007669"/>
    <property type="project" value="TreeGrafter"/>
</dbReference>
<dbReference type="SMART" id="SM00248">
    <property type="entry name" value="ANK"/>
    <property type="match status" value="3"/>
</dbReference>
<evidence type="ECO:0000256" key="4">
    <source>
        <dbReference type="PROSITE-ProRule" id="PRU00023"/>
    </source>
</evidence>
<dbReference type="SUPFAM" id="SSF48403">
    <property type="entry name" value="Ankyrin repeat"/>
    <property type="match status" value="1"/>
</dbReference>
<dbReference type="GO" id="GO:0019208">
    <property type="term" value="F:phosphatase regulator activity"/>
    <property type="evidence" value="ECO:0007669"/>
    <property type="project" value="TreeGrafter"/>
</dbReference>
<organism evidence="6 7">
    <name type="scientific">Amphritea balenae</name>
    <dbReference type="NCBI Taxonomy" id="452629"/>
    <lineage>
        <taxon>Bacteria</taxon>
        <taxon>Pseudomonadati</taxon>
        <taxon>Pseudomonadota</taxon>
        <taxon>Gammaproteobacteria</taxon>
        <taxon>Oceanospirillales</taxon>
        <taxon>Oceanospirillaceae</taxon>
        <taxon>Amphritea</taxon>
    </lineage>
</organism>
<keyword evidence="5" id="KW-0732">Signal</keyword>
<dbReference type="PANTHER" id="PTHR24179">
    <property type="entry name" value="PROTEIN PHOSPHATASE 1 REGULATORY SUBUNIT 12"/>
    <property type="match status" value="1"/>
</dbReference>
<proteinExistence type="inferred from homology"/>
<dbReference type="InterPro" id="IPR036770">
    <property type="entry name" value="Ankyrin_rpt-contain_sf"/>
</dbReference>
<protein>
    <submittedName>
        <fullName evidence="6">Ankyrin repeat domain-containing protein</fullName>
    </submittedName>
</protein>
<dbReference type="EMBL" id="RQXV01000009">
    <property type="protein sequence ID" value="RRC98049.1"/>
    <property type="molecule type" value="Genomic_DNA"/>
</dbReference>
<dbReference type="OrthoDB" id="9146156at2"/>
<dbReference type="PROSITE" id="PS51257">
    <property type="entry name" value="PROKAR_LIPOPROTEIN"/>
    <property type="match status" value="1"/>
</dbReference>
<dbReference type="RefSeq" id="WP_124927144.1">
    <property type="nucleotide sequence ID" value="NZ_BMOH01000003.1"/>
</dbReference>
<accession>A0A3P1SM74</accession>
<sequence length="178" mass="19316">MNKILFFVTFLFLSSCASEVNVESIAKKIIDGEIGNADEFVKEGGRVGLRTSFGVSMLFVSSVAGNEELVEYLLSQNADVNGVNNDGASPLYAAVQLGRLKIVQLLLSANARVNINIKGHAHPTPLHLAVINHFYEIAELLVIAGADVNIVNRDGYTALDLAIKEKAPDYLVSLMRDR</sequence>
<feature type="chain" id="PRO_5018114755" evidence="5">
    <location>
        <begin position="18"/>
        <end position="178"/>
    </location>
</feature>
<feature type="signal peptide" evidence="5">
    <location>
        <begin position="1"/>
        <end position="17"/>
    </location>
</feature>
<evidence type="ECO:0000256" key="3">
    <source>
        <dbReference type="ARBA" id="ARBA00038386"/>
    </source>
</evidence>
<keyword evidence="2" id="KW-0677">Repeat</keyword>
<keyword evidence="4" id="KW-0040">ANK repeat</keyword>
<dbReference type="InterPro" id="IPR051226">
    <property type="entry name" value="PP1_Regulatory_Subunit"/>
</dbReference>
<dbReference type="GO" id="GO:0005737">
    <property type="term" value="C:cytoplasm"/>
    <property type="evidence" value="ECO:0007669"/>
    <property type="project" value="TreeGrafter"/>
</dbReference>
<keyword evidence="1" id="KW-0217">Developmental protein</keyword>
<reference evidence="6 7" key="1">
    <citation type="submission" date="2018-11" db="EMBL/GenBank/DDBJ databases">
        <title>The draft genome sequence of Amphritea balenae JAMM 1525T.</title>
        <authorList>
            <person name="Fang Z."/>
            <person name="Zhang Y."/>
            <person name="Han X."/>
        </authorList>
    </citation>
    <scope>NUCLEOTIDE SEQUENCE [LARGE SCALE GENOMIC DNA]</scope>
    <source>
        <strain evidence="6 7">JAMM 1525</strain>
    </source>
</reference>
<evidence type="ECO:0000256" key="5">
    <source>
        <dbReference type="SAM" id="SignalP"/>
    </source>
</evidence>
<dbReference type="PROSITE" id="PS50088">
    <property type="entry name" value="ANK_REPEAT"/>
    <property type="match status" value="3"/>
</dbReference>
<feature type="repeat" description="ANK" evidence="4">
    <location>
        <begin position="86"/>
        <end position="118"/>
    </location>
</feature>
<dbReference type="Gene3D" id="1.25.40.20">
    <property type="entry name" value="Ankyrin repeat-containing domain"/>
    <property type="match status" value="2"/>
</dbReference>
<evidence type="ECO:0000313" key="6">
    <source>
        <dbReference type="EMBL" id="RRC98049.1"/>
    </source>
</evidence>
<dbReference type="InterPro" id="IPR002110">
    <property type="entry name" value="Ankyrin_rpt"/>
</dbReference>
<name>A0A3P1SM74_9GAMM</name>
<keyword evidence="7" id="KW-1185">Reference proteome</keyword>
<dbReference type="Proteomes" id="UP000267535">
    <property type="component" value="Unassembled WGS sequence"/>
</dbReference>
<evidence type="ECO:0000313" key="7">
    <source>
        <dbReference type="Proteomes" id="UP000267535"/>
    </source>
</evidence>
<dbReference type="AlphaFoldDB" id="A0A3P1SM74"/>
<dbReference type="PANTHER" id="PTHR24179:SF21">
    <property type="entry name" value="MYOSIN BINDING SUBUNIT, ISOFORM O"/>
    <property type="match status" value="1"/>
</dbReference>
<feature type="repeat" description="ANK" evidence="4">
    <location>
        <begin position="121"/>
        <end position="153"/>
    </location>
</feature>
<comment type="similarity">
    <text evidence="3">Belongs to the NRARP family.</text>
</comment>
<feature type="repeat" description="ANK" evidence="4">
    <location>
        <begin position="53"/>
        <end position="85"/>
    </location>
</feature>
<comment type="caution">
    <text evidence="6">The sequence shown here is derived from an EMBL/GenBank/DDBJ whole genome shotgun (WGS) entry which is preliminary data.</text>
</comment>